<dbReference type="OrthoDB" id="6362256at2759"/>
<reference evidence="3 4" key="1">
    <citation type="submission" date="2018-04" db="EMBL/GenBank/DDBJ databases">
        <authorList>
            <person name="Zhang X."/>
            <person name="Yuan J."/>
            <person name="Li F."/>
            <person name="Xiang J."/>
        </authorList>
    </citation>
    <scope>NUCLEOTIDE SEQUENCE [LARGE SCALE GENOMIC DNA]</scope>
    <source>
        <tissue evidence="3">Muscle</tissue>
    </source>
</reference>
<evidence type="ECO:0000313" key="4">
    <source>
        <dbReference type="Proteomes" id="UP000283509"/>
    </source>
</evidence>
<dbReference type="EMBL" id="QCYY01002219">
    <property type="protein sequence ID" value="ROT71979.1"/>
    <property type="molecule type" value="Genomic_DNA"/>
</dbReference>
<accession>A0A3R7M3L4</accession>
<feature type="region of interest" description="Disordered" evidence="1">
    <location>
        <begin position="763"/>
        <end position="809"/>
    </location>
</feature>
<proteinExistence type="predicted"/>
<name>A0A3R7M3L4_PENVA</name>
<gene>
    <name evidence="3" type="ORF">C7M84_009659</name>
</gene>
<evidence type="ECO:0000256" key="2">
    <source>
        <dbReference type="SAM" id="SignalP"/>
    </source>
</evidence>
<protein>
    <submittedName>
        <fullName evidence="3">Uncharacterized protein</fullName>
    </submittedName>
</protein>
<keyword evidence="2" id="KW-0732">Signal</keyword>
<dbReference type="AlphaFoldDB" id="A0A3R7M3L4"/>
<reference evidence="3 4" key="2">
    <citation type="submission" date="2019-01" db="EMBL/GenBank/DDBJ databases">
        <title>The decoding of complex shrimp genome reveals the adaptation for benthos swimmer, frequently molting mechanism and breeding impact on genome.</title>
        <authorList>
            <person name="Sun Y."/>
            <person name="Gao Y."/>
            <person name="Yu Y."/>
        </authorList>
    </citation>
    <scope>NUCLEOTIDE SEQUENCE [LARGE SCALE GENOMIC DNA]</scope>
    <source>
        <tissue evidence="3">Muscle</tissue>
    </source>
</reference>
<feature type="chain" id="PRO_5018657773" evidence="2">
    <location>
        <begin position="18"/>
        <end position="825"/>
    </location>
</feature>
<dbReference type="Proteomes" id="UP000283509">
    <property type="component" value="Unassembled WGS sequence"/>
</dbReference>
<comment type="caution">
    <text evidence="3">The sequence shown here is derived from an EMBL/GenBank/DDBJ whole genome shotgun (WGS) entry which is preliminary data.</text>
</comment>
<sequence>MWWKVLLLAWVSLHVQAYGLLLSAGDVGCDRNGIELECRYDDVSEVVSLARPVDTSIKKVTIHNTRKLHISGSLCVNISLYNVSEVVVFRDGEDACKEDLELFAKDSFLQAVPRQVKRLDVQDSTIASITSTINVTSLLVTRSVVGVLNIEAPLVDGSSVAIRHSSVSKFQRLELQYGSKLHIQETNVSELLPRGLVVSGGSAVVENSAFKTTSRESVVLSLGGEISLRNNTGNIQVVNVVDDAYRGQILCVTCGDISYYSYFGEFIAVSVLLALLSAISLALTCRLCQKRRKSRAITEEISIADDSEKNETNQPLLEDNNSKENVEILLKETVASVNEETSRHKQILTELKCNYESGLHETQEQTKAKEQRLDSDMKSELKAIEHQYSKELREPTMFNWDKIKEVLLKTNEAAVEHIVEKYKERKYDIQNHCDVHKLHYNVALLRENKQYLIKLSEVGRTALIRWNKIRNLSSEIGDDASAQDRLFNLLESLLINLKCDLEQSYEREILEKDKKYGEDTRAQQEKLSRKIEKIDSEFEEECRKIEQSRAEEMEYTSLWNTQYVRGKIEMLYSVRLQTAKVLHSVAQKKAQDKHSDVSLKLHHLEVLIRLQNRHITNMEKLLTMIIDTITIHRQVSPRRMSGQSFEDEIKLQDFREARNDPEVFLRFVSETIDEIDRGEKQAAFKPETDLKLYNLPMPLKVSPVSDQFQKSLSSANRPESAGAQIEKSESHCQVAECTTENRIEDHMQASLADTIKIAEERNDTGENPCEDEAMTQSTRPDVSGSKKESMTKLQGIETHSDVPAGEVAEKPDVTLYIEAESSKTK</sequence>
<evidence type="ECO:0000256" key="1">
    <source>
        <dbReference type="SAM" id="MobiDB-lite"/>
    </source>
</evidence>
<organism evidence="3 4">
    <name type="scientific">Penaeus vannamei</name>
    <name type="common">Whiteleg shrimp</name>
    <name type="synonym">Litopenaeus vannamei</name>
    <dbReference type="NCBI Taxonomy" id="6689"/>
    <lineage>
        <taxon>Eukaryota</taxon>
        <taxon>Metazoa</taxon>
        <taxon>Ecdysozoa</taxon>
        <taxon>Arthropoda</taxon>
        <taxon>Crustacea</taxon>
        <taxon>Multicrustacea</taxon>
        <taxon>Malacostraca</taxon>
        <taxon>Eumalacostraca</taxon>
        <taxon>Eucarida</taxon>
        <taxon>Decapoda</taxon>
        <taxon>Dendrobranchiata</taxon>
        <taxon>Penaeoidea</taxon>
        <taxon>Penaeidae</taxon>
        <taxon>Penaeus</taxon>
    </lineage>
</organism>
<feature type="signal peptide" evidence="2">
    <location>
        <begin position="1"/>
        <end position="17"/>
    </location>
</feature>
<evidence type="ECO:0000313" key="3">
    <source>
        <dbReference type="EMBL" id="ROT71979.1"/>
    </source>
</evidence>
<keyword evidence="4" id="KW-1185">Reference proteome</keyword>